<feature type="transmembrane region" description="Helical" evidence="10">
    <location>
        <begin position="280"/>
        <end position="297"/>
    </location>
</feature>
<dbReference type="GO" id="GO:0000155">
    <property type="term" value="F:phosphorelay sensor kinase activity"/>
    <property type="evidence" value="ECO:0007669"/>
    <property type="project" value="InterPro"/>
</dbReference>
<evidence type="ECO:0000313" key="14">
    <source>
        <dbReference type="Proteomes" id="UP000077355"/>
    </source>
</evidence>
<dbReference type="SMART" id="SM00388">
    <property type="entry name" value="HisKA"/>
    <property type="match status" value="1"/>
</dbReference>
<proteinExistence type="predicted"/>
<dbReference type="SUPFAM" id="SSF55874">
    <property type="entry name" value="ATPase domain of HSP90 chaperone/DNA topoisomerase II/histidine kinase"/>
    <property type="match status" value="2"/>
</dbReference>
<dbReference type="Gene3D" id="2.60.120.260">
    <property type="entry name" value="Galactose-binding domain-like"/>
    <property type="match status" value="1"/>
</dbReference>
<dbReference type="EC" id="2.7.13.3" evidence="2"/>
<name>A0A168LVK0_9BACL</name>
<dbReference type="InterPro" id="IPR011006">
    <property type="entry name" value="CheY-like_superfamily"/>
</dbReference>
<dbReference type="Pfam" id="PF07695">
    <property type="entry name" value="7TMR-DISM_7TM"/>
    <property type="match status" value="1"/>
</dbReference>
<evidence type="ECO:0000256" key="6">
    <source>
        <dbReference type="ARBA" id="ARBA00022777"/>
    </source>
</evidence>
<dbReference type="Gene3D" id="1.10.287.130">
    <property type="match status" value="1"/>
</dbReference>
<dbReference type="EMBL" id="LVJI01000024">
    <property type="protein sequence ID" value="OAB43895.1"/>
    <property type="molecule type" value="Genomic_DNA"/>
</dbReference>
<evidence type="ECO:0000256" key="5">
    <source>
        <dbReference type="ARBA" id="ARBA00022741"/>
    </source>
</evidence>
<dbReference type="CDD" id="cd00082">
    <property type="entry name" value="HisKA"/>
    <property type="match status" value="1"/>
</dbReference>
<feature type="transmembrane region" description="Helical" evidence="10">
    <location>
        <begin position="397"/>
        <end position="418"/>
    </location>
</feature>
<keyword evidence="6 13" id="KW-0418">Kinase</keyword>
<keyword evidence="14" id="KW-1185">Reference proteome</keyword>
<evidence type="ECO:0000256" key="10">
    <source>
        <dbReference type="SAM" id="Phobius"/>
    </source>
</evidence>
<dbReference type="Proteomes" id="UP000077355">
    <property type="component" value="Unassembled WGS sequence"/>
</dbReference>
<feature type="transmembrane region" description="Helical" evidence="10">
    <location>
        <begin position="179"/>
        <end position="199"/>
    </location>
</feature>
<keyword evidence="10" id="KW-0472">Membrane</keyword>
<gene>
    <name evidence="13" type="ORF">PBAT_16870</name>
</gene>
<evidence type="ECO:0000259" key="12">
    <source>
        <dbReference type="PROSITE" id="PS50110"/>
    </source>
</evidence>
<accession>A0A168LVK0</accession>
<dbReference type="OrthoDB" id="9809348at2"/>
<keyword evidence="7" id="KW-0067">ATP-binding</keyword>
<dbReference type="PRINTS" id="PR00344">
    <property type="entry name" value="BCTRLSENSOR"/>
</dbReference>
<keyword evidence="3 9" id="KW-0597">Phosphoprotein</keyword>
<evidence type="ECO:0000313" key="13">
    <source>
        <dbReference type="EMBL" id="OAB43895.1"/>
    </source>
</evidence>
<comment type="catalytic activity">
    <reaction evidence="1">
        <text>ATP + protein L-histidine = ADP + protein N-phospho-L-histidine.</text>
        <dbReference type="EC" id="2.7.13.3"/>
    </reaction>
</comment>
<feature type="modified residue" description="4-aspartylphosphate" evidence="9">
    <location>
        <position position="749"/>
    </location>
</feature>
<dbReference type="Gene3D" id="3.30.565.10">
    <property type="entry name" value="Histidine kinase-like ATPase, C-terminal domain"/>
    <property type="match status" value="2"/>
</dbReference>
<dbReference type="Pfam" id="PF00512">
    <property type="entry name" value="HisKA"/>
    <property type="match status" value="1"/>
</dbReference>
<evidence type="ECO:0000256" key="7">
    <source>
        <dbReference type="ARBA" id="ARBA00022840"/>
    </source>
</evidence>
<evidence type="ECO:0000256" key="9">
    <source>
        <dbReference type="PROSITE-ProRule" id="PRU00169"/>
    </source>
</evidence>
<dbReference type="InterPro" id="IPR036890">
    <property type="entry name" value="HATPase_C_sf"/>
</dbReference>
<dbReference type="SUPFAM" id="SSF47384">
    <property type="entry name" value="Homodimeric domain of signal transducing histidine kinase"/>
    <property type="match status" value="1"/>
</dbReference>
<feature type="transmembrane region" description="Helical" evidence="10">
    <location>
        <begin position="338"/>
        <end position="358"/>
    </location>
</feature>
<dbReference type="InterPro" id="IPR001789">
    <property type="entry name" value="Sig_transdc_resp-reg_receiver"/>
</dbReference>
<sequence>MYLKILNYSKWLGILLIFTISFGLFIGIYSLIKPNSNVILAKNGMLDLTHWDFASRGLVNLNGEWEFYEDQLLDPSDFIQETPHKVSYLKVPSIWRGEENSKEGMNRKGYGTYRLKVIISNEEEIYGVKLNSVRMSHQLFINGKLEGGIGQPATEKETHTPGNTPYSTFFQTDEREIEIIIQVANYMFMTGGIVNSIQFGMDHDINTLTGIQFGINVSAVMIFGMFGAYHLNFYLLRRREKPYLYSGLYLLALLTIQLFSGEKIGLKLFPNLPFEFTYKLLDFSTFLSAVIIILFFHSIDKRLLSKQKILQMLAPIMVYLVTIIVIPYPTVSEIKPLFFLYLGIVVLYLLGKMLYLYNNKDPDSTNRKEMILFIGAIISLGIYMTFGILYTENAVDTALVGTMGVVGFITCMNILLALRFTNAYEKTEILTHQLMISNQLKDEFLTNTSHELKTPLHGIMNITSYLLDDEEHILSVKQKQNLRLIKDTSIKLSMLINDIMDLTRLKHGELRLYPTVLDLKVVTQFVFDVLEFELLGKDVKLVNLVDSDIWIVADENRLRQILYNLIQNAIKHTEKGSIKVSSHVVDDKVEITVEDTGLGIAEDRYEEIFEYFVQVNEPLPQDGYTSMGVGLYISRKLVEQMNGYIRVEWSEVGIGTRMTFMLPSAVHMHVYREAASTFISQSLMECNDPLDFINHYEYTVLIVDDEASNIRILLNILKRHHYNVITAFSADEALAKLKEYPQVDLVILDVMMPRISGIELCQMLRSQYSILDLPILFATSKDSSQDIALGFRAGANDYVTKPFDADTLIARVQTLIAMKTAIEEAILNELAFHHAQIKPHFLYNALSSVISFCYTDGEKAAYLLSMLSQYLRFILDMDRTTQFVPLHQELELIHAYVEIEKARFGDRFEFVAHIEDSVRAREIPSLCIQPFVENAIRHGLFEKEGYGKVSLMIDEGDEYIKIIIEDDGVGIPDDLLYQMIKGDGKVGGIGIQNIRKRMDVITGATFTISSDLGVGTKVTIYLPVHHDGK</sequence>
<dbReference type="SUPFAM" id="SSF49785">
    <property type="entry name" value="Galactose-binding domain-like"/>
    <property type="match status" value="1"/>
</dbReference>
<feature type="domain" description="Response regulatory" evidence="12">
    <location>
        <begin position="699"/>
        <end position="816"/>
    </location>
</feature>
<evidence type="ECO:0000259" key="11">
    <source>
        <dbReference type="PROSITE" id="PS50109"/>
    </source>
</evidence>
<evidence type="ECO:0000256" key="1">
    <source>
        <dbReference type="ARBA" id="ARBA00000085"/>
    </source>
</evidence>
<protein>
    <recommendedName>
        <fullName evidence="2">histidine kinase</fullName>
        <ecNumber evidence="2">2.7.13.3</ecNumber>
    </recommendedName>
</protein>
<dbReference type="Gene3D" id="3.40.50.2300">
    <property type="match status" value="1"/>
</dbReference>
<dbReference type="InterPro" id="IPR003661">
    <property type="entry name" value="HisK_dim/P_dom"/>
</dbReference>
<dbReference type="InterPro" id="IPR004358">
    <property type="entry name" value="Sig_transdc_His_kin-like_C"/>
</dbReference>
<feature type="transmembrane region" description="Helical" evidence="10">
    <location>
        <begin position="211"/>
        <end position="231"/>
    </location>
</feature>
<dbReference type="GO" id="GO:0005524">
    <property type="term" value="F:ATP binding"/>
    <property type="evidence" value="ECO:0007669"/>
    <property type="project" value="UniProtKB-KW"/>
</dbReference>
<dbReference type="GO" id="GO:0016020">
    <property type="term" value="C:membrane"/>
    <property type="evidence" value="ECO:0007669"/>
    <property type="project" value="InterPro"/>
</dbReference>
<comment type="caution">
    <text evidence="13">The sequence shown here is derived from an EMBL/GenBank/DDBJ whole genome shotgun (WGS) entry which is preliminary data.</text>
</comment>
<organism evidence="13 14">
    <name type="scientific">Paenibacillus antarcticus</name>
    <dbReference type="NCBI Taxonomy" id="253703"/>
    <lineage>
        <taxon>Bacteria</taxon>
        <taxon>Bacillati</taxon>
        <taxon>Bacillota</taxon>
        <taxon>Bacilli</taxon>
        <taxon>Bacillales</taxon>
        <taxon>Paenibacillaceae</taxon>
        <taxon>Paenibacillus</taxon>
    </lineage>
</organism>
<keyword evidence="10" id="KW-1133">Transmembrane helix</keyword>
<dbReference type="AlphaFoldDB" id="A0A168LVK0"/>
<dbReference type="CDD" id="cd17574">
    <property type="entry name" value="REC_OmpR"/>
    <property type="match status" value="1"/>
</dbReference>
<dbReference type="PROSITE" id="PS50109">
    <property type="entry name" value="HIS_KIN"/>
    <property type="match status" value="2"/>
</dbReference>
<dbReference type="PROSITE" id="PS50110">
    <property type="entry name" value="RESPONSE_REGULATORY"/>
    <property type="match status" value="1"/>
</dbReference>
<feature type="transmembrane region" description="Helical" evidence="10">
    <location>
        <begin position="370"/>
        <end position="391"/>
    </location>
</feature>
<reference evidence="13 14" key="1">
    <citation type="submission" date="2016-03" db="EMBL/GenBank/DDBJ databases">
        <title>Draft genome sequence of Paenibacillus antarcticus CECT 5836.</title>
        <authorList>
            <person name="Shin S.-K."/>
            <person name="Yi H."/>
        </authorList>
    </citation>
    <scope>NUCLEOTIDE SEQUENCE [LARGE SCALE GENOMIC DNA]</scope>
    <source>
        <strain evidence="13 14">CECT 5836</strain>
    </source>
</reference>
<feature type="transmembrane region" description="Helical" evidence="10">
    <location>
        <begin position="12"/>
        <end position="32"/>
    </location>
</feature>
<evidence type="ECO:0000256" key="2">
    <source>
        <dbReference type="ARBA" id="ARBA00012438"/>
    </source>
</evidence>
<keyword evidence="5" id="KW-0547">Nucleotide-binding</keyword>
<dbReference type="SMART" id="SM00448">
    <property type="entry name" value="REC"/>
    <property type="match status" value="1"/>
</dbReference>
<dbReference type="SMART" id="SM00387">
    <property type="entry name" value="HATPase_c"/>
    <property type="match status" value="2"/>
</dbReference>
<dbReference type="InterPro" id="IPR008979">
    <property type="entry name" value="Galactose-bd-like_sf"/>
</dbReference>
<keyword evidence="10" id="KW-0812">Transmembrane</keyword>
<feature type="domain" description="Histidine kinase" evidence="11">
    <location>
        <begin position="928"/>
        <end position="1026"/>
    </location>
</feature>
<dbReference type="SUPFAM" id="SSF52172">
    <property type="entry name" value="CheY-like"/>
    <property type="match status" value="1"/>
</dbReference>
<evidence type="ECO:0000256" key="8">
    <source>
        <dbReference type="ARBA" id="ARBA00023012"/>
    </source>
</evidence>
<keyword evidence="4" id="KW-0808">Transferase</keyword>
<dbReference type="InterPro" id="IPR036097">
    <property type="entry name" value="HisK_dim/P_sf"/>
</dbReference>
<dbReference type="InterPro" id="IPR010559">
    <property type="entry name" value="Sig_transdc_His_kin_internal"/>
</dbReference>
<dbReference type="InterPro" id="IPR003594">
    <property type="entry name" value="HATPase_dom"/>
</dbReference>
<evidence type="ECO:0000256" key="4">
    <source>
        <dbReference type="ARBA" id="ARBA00022679"/>
    </source>
</evidence>
<dbReference type="Pfam" id="PF00072">
    <property type="entry name" value="Response_reg"/>
    <property type="match status" value="1"/>
</dbReference>
<dbReference type="InterPro" id="IPR005467">
    <property type="entry name" value="His_kinase_dom"/>
</dbReference>
<dbReference type="InterPro" id="IPR011623">
    <property type="entry name" value="7TMR_DISM_rcpt_extracell_dom1"/>
</dbReference>
<evidence type="ECO:0000256" key="3">
    <source>
        <dbReference type="ARBA" id="ARBA00022553"/>
    </source>
</evidence>
<dbReference type="Pfam" id="PF02518">
    <property type="entry name" value="HATPase_c"/>
    <property type="match status" value="2"/>
</dbReference>
<feature type="domain" description="Histidine kinase" evidence="11">
    <location>
        <begin position="447"/>
        <end position="666"/>
    </location>
</feature>
<dbReference type="PANTHER" id="PTHR43047">
    <property type="entry name" value="TWO-COMPONENT HISTIDINE PROTEIN KINASE"/>
    <property type="match status" value="1"/>
</dbReference>
<keyword evidence="8" id="KW-0902">Two-component regulatory system</keyword>
<dbReference type="Pfam" id="PF06580">
    <property type="entry name" value="His_kinase"/>
    <property type="match status" value="1"/>
</dbReference>
<feature type="transmembrane region" description="Helical" evidence="10">
    <location>
        <begin position="309"/>
        <end position="326"/>
    </location>
</feature>
<feature type="transmembrane region" description="Helical" evidence="10">
    <location>
        <begin position="243"/>
        <end position="260"/>
    </location>
</feature>